<dbReference type="FunFam" id="3.80.10.10:FF:000103">
    <property type="entry name" value="Immunoglobulin superfamily member 10"/>
    <property type="match status" value="1"/>
</dbReference>
<feature type="region of interest" description="Disordered" evidence="13">
    <location>
        <begin position="990"/>
        <end position="1010"/>
    </location>
</feature>
<dbReference type="PANTHER" id="PTHR45842">
    <property type="entry name" value="SYNAPTIC ADHESION-LIKE MOLECULE SALM"/>
    <property type="match status" value="1"/>
</dbReference>
<dbReference type="Pfam" id="PF07679">
    <property type="entry name" value="I-set"/>
    <property type="match status" value="7"/>
</dbReference>
<dbReference type="CDD" id="cd00096">
    <property type="entry name" value="Ig"/>
    <property type="match status" value="5"/>
</dbReference>
<dbReference type="InterPro" id="IPR003598">
    <property type="entry name" value="Ig_sub2"/>
</dbReference>
<gene>
    <name evidence="17" type="primary">MXRA5</name>
</gene>
<keyword evidence="4" id="KW-0433">Leucine-rich repeat</keyword>
<dbReference type="RefSeq" id="XP_033804521.1">
    <property type="nucleotide sequence ID" value="XM_033948630.1"/>
</dbReference>
<feature type="compositionally biased region" description="Basic residues" evidence="13">
    <location>
        <begin position="730"/>
        <end position="751"/>
    </location>
</feature>
<feature type="signal peptide" evidence="14">
    <location>
        <begin position="1"/>
        <end position="32"/>
    </location>
</feature>
<evidence type="ECO:0000256" key="8">
    <source>
        <dbReference type="ARBA" id="ARBA00022989"/>
    </source>
</evidence>
<feature type="domain" description="Ig-like" evidence="15">
    <location>
        <begin position="573"/>
        <end position="668"/>
    </location>
</feature>
<dbReference type="InterPro" id="IPR013783">
    <property type="entry name" value="Ig-like_fold"/>
</dbReference>
<dbReference type="InterPro" id="IPR000483">
    <property type="entry name" value="Cys-rich_flank_reg_C"/>
</dbReference>
<feature type="domain" description="Ig-like" evidence="15">
    <location>
        <begin position="2356"/>
        <end position="2442"/>
    </location>
</feature>
<dbReference type="SUPFAM" id="SSF48726">
    <property type="entry name" value="Immunoglobulin"/>
    <property type="match status" value="12"/>
</dbReference>
<dbReference type="GO" id="GO:0016020">
    <property type="term" value="C:membrane"/>
    <property type="evidence" value="ECO:0007669"/>
    <property type="project" value="UniProtKB-SubCell"/>
</dbReference>
<feature type="domain" description="Ig-like" evidence="15">
    <location>
        <begin position="2057"/>
        <end position="2151"/>
    </location>
</feature>
<proteinExistence type="predicted"/>
<dbReference type="FunFam" id="2.60.40.10:FF:001433">
    <property type="entry name" value="Matrix remodeling associated 5"/>
    <property type="match status" value="1"/>
</dbReference>
<evidence type="ECO:0000256" key="5">
    <source>
        <dbReference type="ARBA" id="ARBA00022692"/>
    </source>
</evidence>
<feature type="region of interest" description="Disordered" evidence="13">
    <location>
        <begin position="1835"/>
        <end position="1870"/>
    </location>
</feature>
<dbReference type="Pfam" id="PF13927">
    <property type="entry name" value="Ig_3"/>
    <property type="match status" value="5"/>
</dbReference>
<evidence type="ECO:0000256" key="1">
    <source>
        <dbReference type="ARBA" id="ARBA00004167"/>
    </source>
</evidence>
<evidence type="ECO:0000313" key="17">
    <source>
        <dbReference type="RefSeq" id="XP_033804521.1"/>
    </source>
</evidence>
<feature type="domain" description="Ig-like" evidence="15">
    <location>
        <begin position="2451"/>
        <end position="2545"/>
    </location>
</feature>
<dbReference type="InterPro" id="IPR013106">
    <property type="entry name" value="Ig_V-set"/>
</dbReference>
<evidence type="ECO:0000256" key="11">
    <source>
        <dbReference type="ARBA" id="ARBA00023180"/>
    </source>
</evidence>
<evidence type="ECO:0000256" key="2">
    <source>
        <dbReference type="ARBA" id="ARBA00004613"/>
    </source>
</evidence>
<dbReference type="SMART" id="SM00369">
    <property type="entry name" value="LRR_TYP"/>
    <property type="match status" value="6"/>
</dbReference>
<feature type="compositionally biased region" description="Polar residues" evidence="13">
    <location>
        <begin position="1549"/>
        <end position="1579"/>
    </location>
</feature>
<dbReference type="FunFam" id="2.60.40.10:FF:000537">
    <property type="entry name" value="immunoglobulin superfamily member 10"/>
    <property type="match status" value="1"/>
</dbReference>
<dbReference type="FunFam" id="2.60.40.10:FF:000063">
    <property type="entry name" value="neural cell adhesion molecule L1"/>
    <property type="match status" value="1"/>
</dbReference>
<evidence type="ECO:0000256" key="13">
    <source>
        <dbReference type="SAM" id="MobiDB-lite"/>
    </source>
</evidence>
<dbReference type="FunFam" id="2.60.40.10:FF:001377">
    <property type="entry name" value="Matrix remodeling associated 5"/>
    <property type="match status" value="1"/>
</dbReference>
<dbReference type="Pfam" id="PF13855">
    <property type="entry name" value="LRR_8"/>
    <property type="match status" value="2"/>
</dbReference>
<dbReference type="InterPro" id="IPR036179">
    <property type="entry name" value="Ig-like_dom_sf"/>
</dbReference>
<reference evidence="17" key="1">
    <citation type="submission" date="2025-08" db="UniProtKB">
        <authorList>
            <consortium name="RefSeq"/>
        </authorList>
    </citation>
    <scope>IDENTIFICATION</scope>
</reference>
<dbReference type="KEGG" id="gsh:117362360"/>
<evidence type="ECO:0000256" key="6">
    <source>
        <dbReference type="ARBA" id="ARBA00022729"/>
    </source>
</evidence>
<dbReference type="GO" id="GO:0005576">
    <property type="term" value="C:extracellular region"/>
    <property type="evidence" value="ECO:0007669"/>
    <property type="project" value="UniProtKB-SubCell"/>
</dbReference>
<evidence type="ECO:0000256" key="3">
    <source>
        <dbReference type="ARBA" id="ARBA00022525"/>
    </source>
</evidence>
<dbReference type="SMART" id="SM00013">
    <property type="entry name" value="LRRNT"/>
    <property type="match status" value="1"/>
</dbReference>
<accession>A0A6P8RK20</accession>
<sequence>MKRANRTQQRANVWALSVVLILCLGVLQTTLACPHPCACYVPTEVHCTFRSLVAVPGRIPKHMEKINLGFNSIRSIAENSFSELTRLELLMMHGNDIHEIPDGAFRDLASLQVFKMSYNKLKMISGQTFLGLSGLVRLHIDHNKIESIHPAAFNGLTSLRLLHLEGNLLQQLHPSTFATFVFLDYFRLSTLKHLYLSENVIKTLPAGMMKSMPMLESLYLHGNPWSCDCSMKWLLEENMKPEGVLKCKKDRAYEGGQLCPTCSSPRHLYKQEMQSLSDVSCTRPIIQSPSKQNSSTTQMEDENELESAEASQTVQGKIFLNMTDEHGNIVNISCNISQLADSLNVQWNQILPEEIDINATLALDFECPMSRENYEKLWKLLAYYSEVPVHLQRELTEHKDPKVTYQYKQDPSPNAYYYTGVRAQIRAEPAWLMQPLITLRLNRQQSTAKQVALSFLAQFSQTIQTKDTVYQRNSWVMIERNEKVKVAQSVLVGTVCQLSCNVKASENPSIEWVFPDESKLQAPTNNLNSRFSVSSSGQLLIRAVDYSDSGVYHCIAKVQHDVDREAFRVSVQPPTVQSPGGDIQIIKRNSGESIALPCNAVAVPDAQINWIFPNNYLLNDLLNTTKEYMLENGTLLIQNSQVNDSGYYRCVAINQKGTDHSVFQVTVNNRKVTRKQSKKIKIKKRPVIKSLTNIKQDVIEDEGASGDEEIHDVPNQYDQQKDTEVSIDQRHKHPSATKGKNKKKDRQKKKQLKDLQKSHGSNVAEGRRKFELRSRINTGTKQIDPQHWANILAKVRGKNGYKTTMEPFVLDPKMPLEGSQRKDPTTLLPTMMIPLKPTAESQENIEESSADGLVGEDEILHVTAFDSITSMDYKEIRTSTEPKVIIDNEFVEIPGELRTSQTPFLWTTSSTVAPLIAPNQQHNDVIDYSPITEENIHSFSQESEYEETTTAIPALHSFAMEGTTETYAFEKPSITYEPWLSLDASVLEKDNQTTTNNHAESRTDSLSKGMNTQTTSFIPSKANFMNSVDFEITPDATSVTSFVEDDITIDNGAIRQLPELLTEERDNENNTNENTSILVNRNINEGPQATTEMDSTEKQSTVPSHEHFRGTEDQTTSVSEAGSTFRPPMTTIPFKKEEMATAASVARIMTTAVPTTSYTETTSGSVTARPRRRPHGKKRLRQNKLRQRQKHARSTALPTVLTHKVLIPTSASEINNVTESLLITGISENSKPSIKVQPEKDIYMKTTTVSVTDTNSLQMSIEDRQKGSASLQSSTVVSPGTAESMILFSTEPITTREALDDNIIKQNTLLPEKEELSPTSDLKATSPILHILHAGEESFTQINSEVTEDISYKSSTISGEKSSSLIATSHPDHKVATESVSTFQGHPLIIDSLERAHHISSSVASPTSPTGLQPSKPDIALETKRLLFIEKPQSTKTDILSTTHRTTETLTVIRSEAEKIISTSSYPQSITPLPYEEKMKNSRKIFESNYTARYGLSKEPISTVTPITFVPTENAETDATLGFPSTIAFSFHGSSAKVAREHMDLNQVESTNSNKETEAISQGKQLSSRQNELATSYFNKNKIHAQPTQEQIKDTYSRKSDSSISLTPNIHRQPGIIPRVNQRPVVAPPQFIPVRSTLKPPHFITRAPWRYFITHQPLHVTNRPEITAYAIHSTQAKKTHTPYSVRTTTIATASPLFRPNPIIPSRFNHQGPGRATIGSRLFGNHYIIDNRSSIGRTPHQGIPYYSNPRLPFVFNRTRGIPRLGVTSKPLIPTHSAPVIASEKVMLGSSVKAATSSSVLRDTTTPKSTPVLLFITTPMYLAKGIIPKLSPTQRISSVSKDGEQKLNNPSATQLAPSFQAHREGPKITTPDYQTLSIPAEMDVVLPCDAIGEPKPFLTWTKVSTGALMTANTRIPRFEVFMNGSFIIRKVQLQDRGQYLCTAQNPYGVDKILITLTVVAQQPKIVASHYKDVTVYLGETMKMECQATGVPAPHISWIFPDRKVMQAGATVDSRIIISENGTLIIKETTFSDRGIFKCVANNVAGADSLTIRLHIAALPPIIQQEKQENISLSPGHNVYIHCAVKAAPMPSIRWILFDGTQIRPSQFVNGNMFVFPNGTLYIRNILPRDSGRYECVAVNIVGNARRTVHIDVKKPSSNAKITASSPQKTDVTYGRTLRLDCSAAGDPWPRILWRLPSKRLVDSLFSFESRIKVYINGTLIIHSVTDKDAGDYLCVARNKIGDDYVVLKVNVMMKPAKIEHKNDVHHKVFYGSDLKVDCVATGLPNPEISWSLPDGSMINTLMQSDDSGTRTRRYVVFDNGTLYFNEVGMREEGDYTCYAVNQIGQDEMRVSVKVVAEPATIRNKEYSVISVPYGNVIAISCEVKGEPTPKVMWFSPTNRPLSSLPDKYEVYKDGTLRILKAQRSDSGNYTCLARNGAGEEKKIIQIQVNVQPPKINGHPNAVMTIKETAMINSRKLINCKADGIPTPRVLWAFPEGVILPAPYYGNRITVHRNGTLEINTLKETDSVQLVCIGRNEGGEARLIVQLTVMEHMEKPTFRNWFSEKVSMAAGHTISLNCSAEGKPEPEIVWILPNGTQIESGHRFHRIYHSKNGTLHIRGLSVAESGTYRCTARNRAGYIERQISLNVGFKPEISSPYNNLVNIINGETLQLQCTTQGISPHSPRPRVSWTLPNGVVLDTPQASGRISLFENGSLIIRDVSVYDRGTYLCKVSTEYGSSIMNVPVIVIAYPPRITNGPAPVIYTRTGNTVQLNCMTIGIPKAEIAWELPDNSNMVAAAQSRLFGNKFLHPHGTLVIQHPSQRDAGLYKCTAKNILGSDSKSTYIHVL</sequence>
<dbReference type="InterPro" id="IPR003591">
    <property type="entry name" value="Leu-rich_rpt_typical-subtyp"/>
</dbReference>
<feature type="domain" description="Ig-like" evidence="15">
    <location>
        <begin position="2553"/>
        <end position="2643"/>
    </location>
</feature>
<keyword evidence="7" id="KW-0677">Repeat</keyword>
<dbReference type="FunFam" id="2.60.40.10:FF:000032">
    <property type="entry name" value="palladin isoform X1"/>
    <property type="match status" value="2"/>
</dbReference>
<dbReference type="SUPFAM" id="SSF52058">
    <property type="entry name" value="L domain-like"/>
    <property type="match status" value="1"/>
</dbReference>
<protein>
    <submittedName>
        <fullName evidence="17">Matrix-remodeling-associated protein 5 isoform X1</fullName>
    </submittedName>
</protein>
<dbReference type="FunFam" id="2.60.40.10:FF:000621">
    <property type="entry name" value="Immunoglobulin superfamily member 10"/>
    <property type="match status" value="1"/>
</dbReference>
<feature type="domain" description="Ig-like" evidence="15">
    <location>
        <begin position="482"/>
        <end position="570"/>
    </location>
</feature>
<keyword evidence="16" id="KW-1185">Reference proteome</keyword>
<dbReference type="InterPro" id="IPR001611">
    <property type="entry name" value="Leu-rich_rpt"/>
</dbReference>
<dbReference type="InterPro" id="IPR003599">
    <property type="entry name" value="Ig_sub"/>
</dbReference>
<dbReference type="Proteomes" id="UP000515159">
    <property type="component" value="Chromosome 6"/>
</dbReference>
<evidence type="ECO:0000256" key="4">
    <source>
        <dbReference type="ARBA" id="ARBA00022614"/>
    </source>
</evidence>
<keyword evidence="10" id="KW-1015">Disulfide bond</keyword>
<dbReference type="FunFam" id="2.60.40.10:FF:001306">
    <property type="entry name" value="Matrix remodeling associated 5"/>
    <property type="match status" value="1"/>
</dbReference>
<evidence type="ECO:0000259" key="15">
    <source>
        <dbReference type="PROSITE" id="PS50835"/>
    </source>
</evidence>
<feature type="domain" description="Ig-like" evidence="15">
    <location>
        <begin position="2253"/>
        <end position="2349"/>
    </location>
</feature>
<dbReference type="InterPro" id="IPR000372">
    <property type="entry name" value="LRRNT"/>
</dbReference>
<feature type="region of interest" description="Disordered" evidence="13">
    <location>
        <begin position="700"/>
        <end position="778"/>
    </location>
</feature>
<dbReference type="OrthoDB" id="676979at2759"/>
<dbReference type="PROSITE" id="PS50835">
    <property type="entry name" value="IG_LIKE"/>
    <property type="match status" value="12"/>
</dbReference>
<feature type="domain" description="Ig-like" evidence="15">
    <location>
        <begin position="1864"/>
        <end position="1955"/>
    </location>
</feature>
<feature type="compositionally biased region" description="Basic residues" evidence="13">
    <location>
        <begin position="1169"/>
        <end position="1193"/>
    </location>
</feature>
<feature type="compositionally biased region" description="Basic and acidic residues" evidence="13">
    <location>
        <begin position="719"/>
        <end position="729"/>
    </location>
</feature>
<evidence type="ECO:0000256" key="14">
    <source>
        <dbReference type="SAM" id="SignalP"/>
    </source>
</evidence>
<dbReference type="SMART" id="SM00409">
    <property type="entry name" value="IG"/>
    <property type="match status" value="12"/>
</dbReference>
<feature type="compositionally biased region" description="Polar residues" evidence="13">
    <location>
        <begin position="1835"/>
        <end position="1855"/>
    </location>
</feature>
<feature type="domain" description="Ig-like" evidence="15">
    <location>
        <begin position="2153"/>
        <end position="2250"/>
    </location>
</feature>
<organism evidence="16 17">
    <name type="scientific">Geotrypetes seraphini</name>
    <name type="common">Gaboon caecilian</name>
    <name type="synonym">Caecilia seraphini</name>
    <dbReference type="NCBI Taxonomy" id="260995"/>
    <lineage>
        <taxon>Eukaryota</taxon>
        <taxon>Metazoa</taxon>
        <taxon>Chordata</taxon>
        <taxon>Craniata</taxon>
        <taxon>Vertebrata</taxon>
        <taxon>Euteleostomi</taxon>
        <taxon>Amphibia</taxon>
        <taxon>Gymnophiona</taxon>
        <taxon>Geotrypetes</taxon>
    </lineage>
</organism>
<dbReference type="PROSITE" id="PS51257">
    <property type="entry name" value="PROKAR_LIPOPROTEIN"/>
    <property type="match status" value="1"/>
</dbReference>
<dbReference type="Gene3D" id="2.60.40.10">
    <property type="entry name" value="Immunoglobulins"/>
    <property type="match status" value="12"/>
</dbReference>
<evidence type="ECO:0000256" key="12">
    <source>
        <dbReference type="ARBA" id="ARBA00023319"/>
    </source>
</evidence>
<feature type="compositionally biased region" description="Polar residues" evidence="13">
    <location>
        <begin position="1113"/>
        <end position="1122"/>
    </location>
</feature>
<feature type="compositionally biased region" description="Basic and acidic residues" evidence="13">
    <location>
        <begin position="1591"/>
        <end position="1601"/>
    </location>
</feature>
<feature type="domain" description="Ig-like" evidence="15">
    <location>
        <begin position="1961"/>
        <end position="2048"/>
    </location>
</feature>
<dbReference type="Gene3D" id="3.80.10.10">
    <property type="entry name" value="Ribonuclease Inhibitor"/>
    <property type="match status" value="2"/>
</dbReference>
<evidence type="ECO:0000256" key="9">
    <source>
        <dbReference type="ARBA" id="ARBA00023136"/>
    </source>
</evidence>
<dbReference type="CTD" id="25878"/>
<dbReference type="InParanoid" id="A0A6P8RK20"/>
<feature type="compositionally biased region" description="Polar residues" evidence="13">
    <location>
        <begin position="1087"/>
        <end position="1103"/>
    </location>
</feature>
<evidence type="ECO:0000256" key="7">
    <source>
        <dbReference type="ARBA" id="ARBA00022737"/>
    </source>
</evidence>
<dbReference type="FunCoup" id="A0A6P8RK20">
    <property type="interactions" value="42"/>
</dbReference>
<dbReference type="SMART" id="SM00082">
    <property type="entry name" value="LRRCT"/>
    <property type="match status" value="1"/>
</dbReference>
<keyword evidence="8" id="KW-1133">Transmembrane helix</keyword>
<feature type="compositionally biased region" description="Basic and acidic residues" evidence="13">
    <location>
        <begin position="765"/>
        <end position="774"/>
    </location>
</feature>
<dbReference type="InterPro" id="IPR007110">
    <property type="entry name" value="Ig-like_dom"/>
</dbReference>
<dbReference type="PANTHER" id="PTHR45842:SF4">
    <property type="entry name" value="MATRIX-REMODELING-ASSOCIATED PROTEIN 5"/>
    <property type="match status" value="1"/>
</dbReference>
<feature type="region of interest" description="Disordered" evidence="13">
    <location>
        <begin position="1087"/>
        <end position="1130"/>
    </location>
</feature>
<keyword evidence="5" id="KW-0812">Transmembrane</keyword>
<feature type="compositionally biased region" description="Polar residues" evidence="13">
    <location>
        <begin position="287"/>
        <end position="298"/>
    </location>
</feature>
<comment type="subcellular location">
    <subcellularLocation>
        <location evidence="1">Membrane</location>
        <topology evidence="1">Single-pass membrane protein</topology>
    </subcellularLocation>
    <subcellularLocation>
        <location evidence="2">Secreted</location>
    </subcellularLocation>
</comment>
<dbReference type="FunFam" id="2.60.40.10:FF:001402">
    <property type="entry name" value="Matrix remodeling associated 5"/>
    <property type="match status" value="1"/>
</dbReference>
<keyword evidence="6 14" id="KW-0732">Signal</keyword>
<feature type="compositionally biased region" description="Polar residues" evidence="13">
    <location>
        <begin position="1155"/>
        <end position="1166"/>
    </location>
</feature>
<dbReference type="PRINTS" id="PR01832">
    <property type="entry name" value="VEGFRECEPTOR"/>
</dbReference>
<dbReference type="SMART" id="SM00406">
    <property type="entry name" value="IGv"/>
    <property type="match status" value="4"/>
</dbReference>
<evidence type="ECO:0000313" key="16">
    <source>
        <dbReference type="Proteomes" id="UP000515159"/>
    </source>
</evidence>
<keyword evidence="11" id="KW-0325">Glycoprotein</keyword>
<feature type="compositionally biased region" description="Acidic residues" evidence="13">
    <location>
        <begin position="700"/>
        <end position="710"/>
    </location>
</feature>
<feature type="domain" description="Ig-like" evidence="15">
    <location>
        <begin position="2748"/>
        <end position="2841"/>
    </location>
</feature>
<keyword evidence="9" id="KW-0472">Membrane</keyword>
<dbReference type="FunFam" id="2.60.40.10:FF:000076">
    <property type="entry name" value="Leucine-rich repeat and Ig domain-containing 4"/>
    <property type="match status" value="1"/>
</dbReference>
<dbReference type="InterPro" id="IPR032675">
    <property type="entry name" value="LRR_dom_sf"/>
</dbReference>
<evidence type="ECO:0000256" key="10">
    <source>
        <dbReference type="ARBA" id="ARBA00023157"/>
    </source>
</evidence>
<feature type="region of interest" description="Disordered" evidence="13">
    <location>
        <begin position="1549"/>
        <end position="1614"/>
    </location>
</feature>
<feature type="chain" id="PRO_5028416364" evidence="14">
    <location>
        <begin position="33"/>
        <end position="2843"/>
    </location>
</feature>
<dbReference type="GeneID" id="117362360"/>
<keyword evidence="3" id="KW-0964">Secreted</keyword>
<dbReference type="SMART" id="SM00408">
    <property type="entry name" value="IGc2"/>
    <property type="match status" value="12"/>
</dbReference>
<feature type="region of interest" description="Disordered" evidence="13">
    <location>
        <begin position="287"/>
        <end position="310"/>
    </location>
</feature>
<dbReference type="InterPro" id="IPR050467">
    <property type="entry name" value="LRFN"/>
</dbReference>
<feature type="region of interest" description="Disordered" evidence="13">
    <location>
        <begin position="1155"/>
        <end position="1194"/>
    </location>
</feature>
<feature type="domain" description="Ig-like" evidence="15">
    <location>
        <begin position="2648"/>
        <end position="2742"/>
    </location>
</feature>
<name>A0A6P8RK20_GEOSA</name>
<keyword evidence="12" id="KW-0393">Immunoglobulin domain</keyword>
<dbReference type="InterPro" id="IPR013098">
    <property type="entry name" value="Ig_I-set"/>
</dbReference>